<evidence type="ECO:0000256" key="9">
    <source>
        <dbReference type="ARBA" id="ARBA00022801"/>
    </source>
</evidence>
<feature type="chain" id="PRO_5014656894" description="microbial collagenase" evidence="15">
    <location>
        <begin position="25"/>
        <end position="755"/>
    </location>
</feature>
<evidence type="ECO:0000256" key="1">
    <source>
        <dbReference type="ARBA" id="ARBA00000424"/>
    </source>
</evidence>
<evidence type="ECO:0000256" key="7">
    <source>
        <dbReference type="ARBA" id="ARBA00022723"/>
    </source>
</evidence>
<dbReference type="Gene3D" id="2.60.120.380">
    <property type="match status" value="1"/>
</dbReference>
<dbReference type="Pfam" id="PF04151">
    <property type="entry name" value="PPC"/>
    <property type="match status" value="1"/>
</dbReference>
<name>A0A2M8HEA7_9GAMM</name>
<keyword evidence="10" id="KW-0862">Zinc</keyword>
<dbReference type="InterPro" id="IPR002169">
    <property type="entry name" value="Peptidase_M9A/M9B"/>
</dbReference>
<evidence type="ECO:0000313" key="19">
    <source>
        <dbReference type="Proteomes" id="UP000232060"/>
    </source>
</evidence>
<dbReference type="Gene3D" id="3.40.30.160">
    <property type="entry name" value="Collagenase ColT, N-terminal domain"/>
    <property type="match status" value="1"/>
</dbReference>
<dbReference type="GO" id="GO:0004222">
    <property type="term" value="F:metalloendopeptidase activity"/>
    <property type="evidence" value="ECO:0007669"/>
    <property type="project" value="UniProtKB-EC"/>
</dbReference>
<evidence type="ECO:0000256" key="8">
    <source>
        <dbReference type="ARBA" id="ARBA00022729"/>
    </source>
</evidence>
<dbReference type="Proteomes" id="UP000232060">
    <property type="component" value="Unassembled WGS sequence"/>
</dbReference>
<comment type="catalytic activity">
    <reaction evidence="1">
        <text>Digestion of native collagen in the triple helical region at Xaa-|-Gly bonds. With synthetic peptides, a preference is shown for Gly at P3 and P1', Pro and Ala at P2 and P2', and hydroxyproline, Ala or Arg at P3'.</text>
        <dbReference type="EC" id="3.4.24.3"/>
    </reaction>
</comment>
<dbReference type="Pfam" id="PF01752">
    <property type="entry name" value="Peptidase_M9"/>
    <property type="match status" value="1"/>
</dbReference>
<evidence type="ECO:0000256" key="10">
    <source>
        <dbReference type="ARBA" id="ARBA00022833"/>
    </source>
</evidence>
<evidence type="ECO:0000256" key="14">
    <source>
        <dbReference type="SAM" id="MobiDB-lite"/>
    </source>
</evidence>
<keyword evidence="5" id="KW-0964">Secreted</keyword>
<dbReference type="EMBL" id="PGCP01000003">
    <property type="protein sequence ID" value="PJC94893.1"/>
    <property type="molecule type" value="Genomic_DNA"/>
</dbReference>
<dbReference type="PANTHER" id="PTHR13062">
    <property type="entry name" value="COLLAGENASE"/>
    <property type="match status" value="1"/>
</dbReference>
<feature type="signal peptide" evidence="15">
    <location>
        <begin position="1"/>
        <end position="24"/>
    </location>
</feature>
<proteinExistence type="predicted"/>
<dbReference type="Pfam" id="PF08453">
    <property type="entry name" value="Peptidase_M9_N"/>
    <property type="match status" value="1"/>
</dbReference>
<evidence type="ECO:0000259" key="17">
    <source>
        <dbReference type="Pfam" id="PF08453"/>
    </source>
</evidence>
<reference evidence="18 19" key="1">
    <citation type="submission" date="2017-11" db="EMBL/GenBank/DDBJ databases">
        <title>Draft genome sequence of environmental isolate Aeromonas lusitania sp. nov. MDC 2473.</title>
        <authorList>
            <person name="Colston S.M."/>
            <person name="Navarro A."/>
            <person name="Martinez-Murcia A.J."/>
            <person name="Graf J."/>
        </authorList>
    </citation>
    <scope>NUCLEOTIDE SEQUENCE [LARGE SCALE GENOMIC DNA]</scope>
    <source>
        <strain evidence="18 19">MDC 2473</strain>
    </source>
</reference>
<dbReference type="EC" id="3.4.24.3" evidence="4"/>
<feature type="active site" evidence="13">
    <location>
        <position position="512"/>
    </location>
</feature>
<comment type="subcellular location">
    <subcellularLocation>
        <location evidence="3">Secreted</location>
    </subcellularLocation>
</comment>
<dbReference type="GO" id="GO:0005576">
    <property type="term" value="C:extracellular region"/>
    <property type="evidence" value="ECO:0007669"/>
    <property type="project" value="UniProtKB-SubCell"/>
</dbReference>
<evidence type="ECO:0000256" key="4">
    <source>
        <dbReference type="ARBA" id="ARBA00012653"/>
    </source>
</evidence>
<keyword evidence="8 15" id="KW-0732">Signal</keyword>
<evidence type="ECO:0000256" key="6">
    <source>
        <dbReference type="ARBA" id="ARBA00022670"/>
    </source>
</evidence>
<comment type="cofactor">
    <cofactor evidence="2">
        <name>Zn(2+)</name>
        <dbReference type="ChEBI" id="CHEBI:29105"/>
    </cofactor>
</comment>
<keyword evidence="12" id="KW-0865">Zymogen</keyword>
<protein>
    <recommendedName>
        <fullName evidence="4">microbial collagenase</fullName>
        <ecNumber evidence="4">3.4.24.3</ecNumber>
    </recommendedName>
</protein>
<dbReference type="Gene3D" id="1.10.390.20">
    <property type="match status" value="1"/>
</dbReference>
<comment type="caution">
    <text evidence="18">The sequence shown here is derived from an EMBL/GenBank/DDBJ whole genome shotgun (WGS) entry which is preliminary data.</text>
</comment>
<keyword evidence="6" id="KW-0645">Protease</keyword>
<dbReference type="GO" id="GO:0006508">
    <property type="term" value="P:proteolysis"/>
    <property type="evidence" value="ECO:0007669"/>
    <property type="project" value="UniProtKB-KW"/>
</dbReference>
<evidence type="ECO:0000256" key="12">
    <source>
        <dbReference type="ARBA" id="ARBA00023145"/>
    </source>
</evidence>
<evidence type="ECO:0000256" key="13">
    <source>
        <dbReference type="PIRSR" id="PIRSR602169-1"/>
    </source>
</evidence>
<dbReference type="AlphaFoldDB" id="A0A2M8HEA7"/>
<dbReference type="OrthoDB" id="9802683at2"/>
<feature type="compositionally biased region" description="Basic and acidic residues" evidence="14">
    <location>
        <begin position="76"/>
        <end position="85"/>
    </location>
</feature>
<keyword evidence="19" id="KW-1185">Reference proteome</keyword>
<dbReference type="InterPro" id="IPR007280">
    <property type="entry name" value="Peptidase_C_arc/bac"/>
</dbReference>
<keyword evidence="9" id="KW-0378">Hydrolase</keyword>
<feature type="region of interest" description="Disordered" evidence="14">
    <location>
        <begin position="62"/>
        <end position="85"/>
    </location>
</feature>
<keyword evidence="11" id="KW-0482">Metalloprotease</keyword>
<evidence type="ECO:0000313" key="18">
    <source>
        <dbReference type="EMBL" id="PJC94893.1"/>
    </source>
</evidence>
<evidence type="ECO:0000256" key="3">
    <source>
        <dbReference type="ARBA" id="ARBA00004613"/>
    </source>
</evidence>
<gene>
    <name evidence="18" type="ORF">CUC44_02855</name>
</gene>
<evidence type="ECO:0000256" key="5">
    <source>
        <dbReference type="ARBA" id="ARBA00022525"/>
    </source>
</evidence>
<evidence type="ECO:0000256" key="15">
    <source>
        <dbReference type="SAM" id="SignalP"/>
    </source>
</evidence>
<organism evidence="18 19">
    <name type="scientific">Aeromonas lusitana</name>
    <dbReference type="NCBI Taxonomy" id="931529"/>
    <lineage>
        <taxon>Bacteria</taxon>
        <taxon>Pseudomonadati</taxon>
        <taxon>Pseudomonadota</taxon>
        <taxon>Gammaproteobacteria</taxon>
        <taxon>Aeromonadales</taxon>
        <taxon>Aeromonadaceae</taxon>
        <taxon>Aeromonas</taxon>
    </lineage>
</organism>
<feature type="domain" description="Peptidase C-terminal archaeal/bacterial" evidence="16">
    <location>
        <begin position="671"/>
        <end position="738"/>
    </location>
</feature>
<dbReference type="PRINTS" id="PR00931">
    <property type="entry name" value="MICOLLPTASE"/>
</dbReference>
<evidence type="ECO:0000256" key="2">
    <source>
        <dbReference type="ARBA" id="ARBA00001947"/>
    </source>
</evidence>
<accession>A0A2M8HEA7</accession>
<dbReference type="GO" id="GO:0008270">
    <property type="term" value="F:zinc ion binding"/>
    <property type="evidence" value="ECO:0007669"/>
    <property type="project" value="InterPro"/>
</dbReference>
<evidence type="ECO:0000259" key="16">
    <source>
        <dbReference type="Pfam" id="PF04151"/>
    </source>
</evidence>
<dbReference type="PANTHER" id="PTHR13062:SF9">
    <property type="entry name" value="MICROBIAL COLLAGENASE"/>
    <property type="match status" value="1"/>
</dbReference>
<feature type="domain" description="Peptidase M9 collagenase N-terminal" evidence="17">
    <location>
        <begin position="102"/>
        <end position="252"/>
    </location>
</feature>
<sequence>MESPMLVLKPLTCLLLAGWASALAATEAPVSLPSPAMVPADLAGAEHGQSLATLPAPRLHRLLPPPAAPELTQDPHAQRDREPDWRAQAQSLLTEGEDCRDPAGFLDKSGAALADYLEGLPEVPCTYGLFSLTADDGARIYDTANLLAVARRLQARAADYQGSGRGLANLVLYLRAGYYNAIARDLYPEPPLTVRDAIRVGLDRLLDNPALFIPNPDAGSTIGESFTLMTNLQDEAYYLPRLKPLIARFTNRDGQPDAADALKRWEVGSGYTGLLTVLFMSHYRAEGRALAERDGSYAEALFAFVQGNQAALLGTNYAYQLTDSLNEALRYMQYPAHFAASRARIEQILAKSSLDGPGADLWLAAASAVKYYDNARCAEYGTCDFEQRLADIVLPIRHECGPTLRIRAQDMTEQQLTESCTALANEEQYFHRMLKSQNRPLPGDVNDALEVVVFDDYTNYNRYAGVIYGIATDNGGMYLEGDPGQPGNQARFIAHEASWLRPRFSVWNLEHEYVHYLDGRFNMAGDFARAISQPTVWWIEGLAEYLSLGNDNAKAIEAARAGSYPLSTIFGNTYDMNDYGARAYRWGYMAVRYMFEHHRDRVDETVTQFRADDYDGYWSTMQGLTYDDGFAAWVQTATTAGQPPEPDCGYPDDQLIDATCARTGIASDDIRYFYVFVPQGTTRLTVQTRGGSGDANLYIMHQGWPNRDSYDQGSVNGGNDETITIQAPEGGTYYHIAVDAGAPYRDLSLSVGLAQ</sequence>
<dbReference type="InterPro" id="IPR013661">
    <property type="entry name" value="Peptidase_M9_N_dom"/>
</dbReference>
<evidence type="ECO:0000256" key="11">
    <source>
        <dbReference type="ARBA" id="ARBA00023049"/>
    </source>
</evidence>
<keyword evidence="7" id="KW-0479">Metal-binding</keyword>